<dbReference type="EMBL" id="KQ242141">
    <property type="protein sequence ID" value="KNC80507.1"/>
    <property type="molecule type" value="Genomic_DNA"/>
</dbReference>
<dbReference type="RefSeq" id="XP_014154409.1">
    <property type="nucleotide sequence ID" value="XM_014298934.1"/>
</dbReference>
<dbReference type="GeneID" id="25907633"/>
<evidence type="ECO:0000256" key="1">
    <source>
        <dbReference type="ARBA" id="ARBA00012513"/>
    </source>
</evidence>
<dbReference type="AlphaFoldDB" id="A0A0L0FUJ8"/>
<accession>A0A0L0FUJ8</accession>
<dbReference type="InterPro" id="IPR017441">
    <property type="entry name" value="Protein_kinase_ATP_BS"/>
</dbReference>
<dbReference type="SMART" id="SM00220">
    <property type="entry name" value="S_TKc"/>
    <property type="match status" value="1"/>
</dbReference>
<dbReference type="Pfam" id="PF00069">
    <property type="entry name" value="Pkinase"/>
    <property type="match status" value="1"/>
</dbReference>
<dbReference type="GO" id="GO:0004674">
    <property type="term" value="F:protein serine/threonine kinase activity"/>
    <property type="evidence" value="ECO:0007669"/>
    <property type="project" value="UniProtKB-EC"/>
</dbReference>
<dbReference type="InterPro" id="IPR011009">
    <property type="entry name" value="Kinase-like_dom_sf"/>
</dbReference>
<dbReference type="STRING" id="667725.A0A0L0FUJ8"/>
<reference evidence="6 7" key="1">
    <citation type="submission" date="2011-02" db="EMBL/GenBank/DDBJ databases">
        <title>The Genome Sequence of Sphaeroforma arctica JP610.</title>
        <authorList>
            <consortium name="The Broad Institute Genome Sequencing Platform"/>
            <person name="Russ C."/>
            <person name="Cuomo C."/>
            <person name="Young S.K."/>
            <person name="Zeng Q."/>
            <person name="Gargeya S."/>
            <person name="Alvarado L."/>
            <person name="Berlin A."/>
            <person name="Chapman S.B."/>
            <person name="Chen Z."/>
            <person name="Freedman E."/>
            <person name="Gellesch M."/>
            <person name="Goldberg J."/>
            <person name="Griggs A."/>
            <person name="Gujja S."/>
            <person name="Heilman E."/>
            <person name="Heiman D."/>
            <person name="Howarth C."/>
            <person name="Mehta T."/>
            <person name="Neiman D."/>
            <person name="Pearson M."/>
            <person name="Roberts A."/>
            <person name="Saif S."/>
            <person name="Shea T."/>
            <person name="Shenoy N."/>
            <person name="Sisk P."/>
            <person name="Stolte C."/>
            <person name="Sykes S."/>
            <person name="White J."/>
            <person name="Yandava C."/>
            <person name="Burger G."/>
            <person name="Gray M.W."/>
            <person name="Holland P.W.H."/>
            <person name="King N."/>
            <person name="Lang F.B.F."/>
            <person name="Roger A.J."/>
            <person name="Ruiz-Trillo I."/>
            <person name="Haas B."/>
            <person name="Nusbaum C."/>
            <person name="Birren B."/>
        </authorList>
    </citation>
    <scope>NUCLEOTIDE SEQUENCE [LARGE SCALE GENOMIC DNA]</scope>
    <source>
        <strain evidence="6 7">JP610</strain>
    </source>
</reference>
<dbReference type="PROSITE" id="PS50011">
    <property type="entry name" value="PROTEIN_KINASE_DOM"/>
    <property type="match status" value="1"/>
</dbReference>
<keyword evidence="3 4" id="KW-0067">ATP-binding</keyword>
<keyword evidence="6" id="KW-0808">Transferase</keyword>
<dbReference type="InterPro" id="IPR000719">
    <property type="entry name" value="Prot_kinase_dom"/>
</dbReference>
<dbReference type="PANTHER" id="PTHR48012">
    <property type="entry name" value="STERILE20-LIKE KINASE, ISOFORM B-RELATED"/>
    <property type="match status" value="1"/>
</dbReference>
<evidence type="ECO:0000259" key="5">
    <source>
        <dbReference type="PROSITE" id="PS50011"/>
    </source>
</evidence>
<dbReference type="eggNOG" id="KOG0579">
    <property type="taxonomic scope" value="Eukaryota"/>
</dbReference>
<proteinExistence type="predicted"/>
<keyword evidence="7" id="KW-1185">Reference proteome</keyword>
<dbReference type="InterPro" id="IPR050629">
    <property type="entry name" value="STE20/SPS1-PAK"/>
</dbReference>
<protein>
    <recommendedName>
        <fullName evidence="1">non-specific serine/threonine protein kinase</fullName>
        <ecNumber evidence="1">2.7.11.1</ecNumber>
    </recommendedName>
</protein>
<evidence type="ECO:0000313" key="7">
    <source>
        <dbReference type="Proteomes" id="UP000054560"/>
    </source>
</evidence>
<dbReference type="FunFam" id="1.10.510.10:FF:000421">
    <property type="entry name" value="Serine/threonine-protein kinase PAK 6"/>
    <property type="match status" value="1"/>
</dbReference>
<feature type="domain" description="Protein kinase" evidence="5">
    <location>
        <begin position="20"/>
        <end position="278"/>
    </location>
</feature>
<evidence type="ECO:0000256" key="2">
    <source>
        <dbReference type="ARBA" id="ARBA00022741"/>
    </source>
</evidence>
<evidence type="ECO:0000256" key="4">
    <source>
        <dbReference type="PROSITE-ProRule" id="PRU10141"/>
    </source>
</evidence>
<dbReference type="SUPFAM" id="SSF56112">
    <property type="entry name" value="Protein kinase-like (PK-like)"/>
    <property type="match status" value="1"/>
</dbReference>
<keyword evidence="6" id="KW-0418">Kinase</keyword>
<feature type="binding site" evidence="4">
    <location>
        <position position="49"/>
    </location>
    <ligand>
        <name>ATP</name>
        <dbReference type="ChEBI" id="CHEBI:30616"/>
    </ligand>
</feature>
<evidence type="ECO:0000313" key="6">
    <source>
        <dbReference type="EMBL" id="KNC80507.1"/>
    </source>
</evidence>
<organism evidence="6 7">
    <name type="scientific">Sphaeroforma arctica JP610</name>
    <dbReference type="NCBI Taxonomy" id="667725"/>
    <lineage>
        <taxon>Eukaryota</taxon>
        <taxon>Ichthyosporea</taxon>
        <taxon>Ichthyophonida</taxon>
        <taxon>Sphaeroforma</taxon>
    </lineage>
</organism>
<dbReference type="EC" id="2.7.11.1" evidence="1"/>
<dbReference type="PANTHER" id="PTHR48012:SF2">
    <property type="entry name" value="STERILE20-LIKE KINASE, ISOFORM B"/>
    <property type="match status" value="1"/>
</dbReference>
<dbReference type="Proteomes" id="UP000054560">
    <property type="component" value="Unassembled WGS sequence"/>
</dbReference>
<dbReference type="GO" id="GO:0005524">
    <property type="term" value="F:ATP binding"/>
    <property type="evidence" value="ECO:0007669"/>
    <property type="project" value="UniProtKB-UniRule"/>
</dbReference>
<dbReference type="PROSITE" id="PS00108">
    <property type="entry name" value="PROTEIN_KINASE_ST"/>
    <property type="match status" value="1"/>
</dbReference>
<dbReference type="InterPro" id="IPR008271">
    <property type="entry name" value="Ser/Thr_kinase_AS"/>
</dbReference>
<sequence>MVSVSISRNIQQGVDPASTYILEEQIGDGSFGEVFKGKLKKTGETVAVKIVAIQDDEELMEFQVEIDILFKCNDPNIIKIHAAYLWKRTLYMVLEYCGGGSLDDIYEQLESPLDEPQIKEVCYYTLQALVFMHANHMVHRDIKAGNVLLTNAGEVKIADFGVSALNSGPNMRRDTFIGTPYWMAPEVIACETSKENPYDELCDIWSVGITAIEFAQMNPPYHDLHPMRVLFRIPKSVPPKLSDPDAWSPEFNDFIHQCLIKDPAQRASAKKMLQHPFFTANGYKPTHSEMLRLLAERSSIEESMESVSIGEDASGDDVSMDEMTDNVSRMSVVEHSDAADGPKPFLAPKPQTEERKVNVVKTRTIRNTDGTFKRVTTKKKLTEVENTRQVRKAKENQIQAVRKQARLERVESKTREASNIRTLEIAMREQASQLAIVRRRHQDNVDSIQRTMNRELDKHKSSMPDLLKQKERMLRKKRDKDLAEQTSLIDTQTKYGLKELKAQLKKNDYSKADVKTKLEVYEKTHSQEKNDRLKEWRRAQRAQHNKSDADASAFAYCERYAWVLDLFRAVCEVDTFGCAVAYSYGCPCDRGSSVSRDAKHTVCYAIQP</sequence>
<name>A0A0L0FUJ8_9EUKA</name>
<dbReference type="PROSITE" id="PS00107">
    <property type="entry name" value="PROTEIN_KINASE_ATP"/>
    <property type="match status" value="1"/>
</dbReference>
<keyword evidence="2 4" id="KW-0547">Nucleotide-binding</keyword>
<dbReference type="OrthoDB" id="10027016at2759"/>
<evidence type="ECO:0000256" key="3">
    <source>
        <dbReference type="ARBA" id="ARBA00022840"/>
    </source>
</evidence>
<dbReference type="Gene3D" id="1.10.510.10">
    <property type="entry name" value="Transferase(Phosphotransferase) domain 1"/>
    <property type="match status" value="1"/>
</dbReference>
<dbReference type="GO" id="GO:0005737">
    <property type="term" value="C:cytoplasm"/>
    <property type="evidence" value="ECO:0007669"/>
    <property type="project" value="TreeGrafter"/>
</dbReference>
<gene>
    <name evidence="6" type="ORF">SARC_07129</name>
</gene>